<dbReference type="Proteomes" id="UP001465153">
    <property type="component" value="Unassembled WGS sequence"/>
</dbReference>
<feature type="compositionally biased region" description="Basic and acidic residues" evidence="1">
    <location>
        <begin position="609"/>
        <end position="621"/>
    </location>
</feature>
<dbReference type="InterPro" id="IPR012434">
    <property type="entry name" value="DUF1631"/>
</dbReference>
<protein>
    <submittedName>
        <fullName evidence="2">DUF1631 domain-containing protein</fullName>
    </submittedName>
</protein>
<dbReference type="Pfam" id="PF07793">
    <property type="entry name" value="DUF1631"/>
    <property type="match status" value="1"/>
</dbReference>
<feature type="region of interest" description="Disordered" evidence="1">
    <location>
        <begin position="212"/>
        <end position="244"/>
    </location>
</feature>
<dbReference type="EMBL" id="BAABWN010000003">
    <property type="protein sequence ID" value="GAA6167174.1"/>
    <property type="molecule type" value="Genomic_DNA"/>
</dbReference>
<organism evidence="2 3">
    <name type="scientific">Sessilibacter corallicola</name>
    <dbReference type="NCBI Taxonomy" id="2904075"/>
    <lineage>
        <taxon>Bacteria</taxon>
        <taxon>Pseudomonadati</taxon>
        <taxon>Pseudomonadota</taxon>
        <taxon>Gammaproteobacteria</taxon>
        <taxon>Cellvibrionales</taxon>
        <taxon>Cellvibrionaceae</taxon>
        <taxon>Sessilibacter</taxon>
    </lineage>
</organism>
<proteinExistence type="predicted"/>
<comment type="caution">
    <text evidence="2">The sequence shown here is derived from an EMBL/GenBank/DDBJ whole genome shotgun (WGS) entry which is preliminary data.</text>
</comment>
<evidence type="ECO:0000313" key="2">
    <source>
        <dbReference type="EMBL" id="GAA6167174.1"/>
    </source>
</evidence>
<feature type="compositionally biased region" description="Polar residues" evidence="1">
    <location>
        <begin position="653"/>
        <end position="663"/>
    </location>
</feature>
<name>A0ABQ0A695_9GAMM</name>
<gene>
    <name evidence="2" type="ORF">NBRC116591_09840</name>
</gene>
<keyword evidence="3" id="KW-1185">Reference proteome</keyword>
<sequence length="769" mass="85754">MVRLPAAVHLVKEKATYFLQSSLLALFDNVDDTLFELADKSNNNQDQNLYFESMRQVRLKRREMETEFIQRIHDSFDRLAQSQEEGAEEQEWNENLDLDNLALINNDQLEQNVAVESMVNKAVEQSSTALQNLTLRVNSLVPVKVSQRNNPIGPSEICNSFLKVSESLEANIKVKLVLLKLFDRHLVSGLRGFYGQMNDILIQRDVLPELNDGSARAAKPNSPRGYRKPAPQGDQNGAENGAEEGSFVPQDVLQTFRNLIGNAEADLSQQAPVEEDSVVIDEGALVHLLSQIQKKQSASENNTANLDVNNLQKIVSATNQGAIGQLDRDVINLINMLFEFIVNDRNLAAEMKALLSRLQIPMLKIAISDKEFFDRGGHPAKRLLNEMATAALGWVPNAKGRDNLLGKVEETVDKICDDPNVGADVFEQMLTDFLSFVEKEKKQAAILEKRTLDAEAGKAKAETARHIVEESIAKLNNVDQLSEPMQTLVHEAWANFMFLIALKEGTESPKWVSAQSTVRNLVWSLTSKITSSNRVKLVKLLPELLKRLRAGLESISYNAYDMGKLFKQLEAEHLAQLKGQPRPEPKVNMPEAAKPVRSSESALAKLAKARQDRRTAEKAEDGDVPATPVAERNPLNQRPISPEAHAQSLVNRNIGNPISTSPQEKPVEEAESNDPEPQFLDQVDSLSQGSWFEIKEGPVPIRCRLAAIIRPTGKYIFVNRSGMKVAEKDRNELAICLRSGEVRMLDNSMLFDRALESVISNLRQSKGLS</sequence>
<accession>A0ABQ0A695</accession>
<feature type="region of interest" description="Disordered" evidence="1">
    <location>
        <begin position="578"/>
        <end position="639"/>
    </location>
</feature>
<evidence type="ECO:0000313" key="3">
    <source>
        <dbReference type="Proteomes" id="UP001465153"/>
    </source>
</evidence>
<evidence type="ECO:0000256" key="1">
    <source>
        <dbReference type="SAM" id="MobiDB-lite"/>
    </source>
</evidence>
<feature type="region of interest" description="Disordered" evidence="1">
    <location>
        <begin position="653"/>
        <end position="678"/>
    </location>
</feature>
<reference evidence="2 3" key="1">
    <citation type="submission" date="2024-04" db="EMBL/GenBank/DDBJ databases">
        <title>Draft genome sequence of Sessilibacter corallicola NBRC 116591.</title>
        <authorList>
            <person name="Miyakawa T."/>
            <person name="Kusuya Y."/>
            <person name="Miura T."/>
        </authorList>
    </citation>
    <scope>NUCLEOTIDE SEQUENCE [LARGE SCALE GENOMIC DNA]</scope>
    <source>
        <strain evidence="2 3">KU-00831-HH</strain>
    </source>
</reference>